<dbReference type="InterPro" id="IPR049452">
    <property type="entry name" value="Anoctamin_TM"/>
</dbReference>
<dbReference type="Proteomes" id="UP001162156">
    <property type="component" value="Unassembled WGS sequence"/>
</dbReference>
<keyword evidence="3" id="KW-1185">Reference proteome</keyword>
<sequence>MILVGRFFDYPGDTISRKSEFFRVKGDVCDPAGCLSELCIQLSIIMIGKQIFNNFVELFNP</sequence>
<evidence type="ECO:0000313" key="2">
    <source>
        <dbReference type="EMBL" id="KAJ8931753.1"/>
    </source>
</evidence>
<name>A0AAV8WZC1_9CUCU</name>
<dbReference type="AlphaFoldDB" id="A0AAV8WZC1"/>
<reference evidence="2" key="1">
    <citation type="journal article" date="2023" name="Insect Mol. Biol.">
        <title>Genome sequencing provides insights into the evolution of gene families encoding plant cell wall-degrading enzymes in longhorned beetles.</title>
        <authorList>
            <person name="Shin N.R."/>
            <person name="Okamura Y."/>
            <person name="Kirsch R."/>
            <person name="Pauchet Y."/>
        </authorList>
    </citation>
    <scope>NUCLEOTIDE SEQUENCE</scope>
    <source>
        <strain evidence="2">RBIC_L_NR</strain>
    </source>
</reference>
<proteinExistence type="predicted"/>
<comment type="caution">
    <text evidence="2">The sequence shown here is derived from an EMBL/GenBank/DDBJ whole genome shotgun (WGS) entry which is preliminary data.</text>
</comment>
<evidence type="ECO:0000259" key="1">
    <source>
        <dbReference type="Pfam" id="PF04547"/>
    </source>
</evidence>
<organism evidence="2 3">
    <name type="scientific">Rhamnusium bicolor</name>
    <dbReference type="NCBI Taxonomy" id="1586634"/>
    <lineage>
        <taxon>Eukaryota</taxon>
        <taxon>Metazoa</taxon>
        <taxon>Ecdysozoa</taxon>
        <taxon>Arthropoda</taxon>
        <taxon>Hexapoda</taxon>
        <taxon>Insecta</taxon>
        <taxon>Pterygota</taxon>
        <taxon>Neoptera</taxon>
        <taxon>Endopterygota</taxon>
        <taxon>Coleoptera</taxon>
        <taxon>Polyphaga</taxon>
        <taxon>Cucujiformia</taxon>
        <taxon>Chrysomeloidea</taxon>
        <taxon>Cerambycidae</taxon>
        <taxon>Lepturinae</taxon>
        <taxon>Rhagiini</taxon>
        <taxon>Rhamnusium</taxon>
    </lineage>
</organism>
<dbReference type="EMBL" id="JANEYF010004235">
    <property type="protein sequence ID" value="KAJ8931753.1"/>
    <property type="molecule type" value="Genomic_DNA"/>
</dbReference>
<accession>A0AAV8WZC1</accession>
<gene>
    <name evidence="2" type="ORF">NQ314_015285</name>
</gene>
<protein>
    <recommendedName>
        <fullName evidence="1">Anoctamin transmembrane domain-containing protein</fullName>
    </recommendedName>
</protein>
<dbReference type="Pfam" id="PF04547">
    <property type="entry name" value="Anoctamin"/>
    <property type="match status" value="1"/>
</dbReference>
<evidence type="ECO:0000313" key="3">
    <source>
        <dbReference type="Proteomes" id="UP001162156"/>
    </source>
</evidence>
<feature type="domain" description="Anoctamin transmembrane" evidence="1">
    <location>
        <begin position="7"/>
        <end position="61"/>
    </location>
</feature>